<dbReference type="CDD" id="cd00093">
    <property type="entry name" value="HTH_XRE"/>
    <property type="match status" value="1"/>
</dbReference>
<evidence type="ECO:0000313" key="4">
    <source>
        <dbReference type="Proteomes" id="UP001589750"/>
    </source>
</evidence>
<feature type="domain" description="HTH cro/C1-type" evidence="2">
    <location>
        <begin position="22"/>
        <end position="78"/>
    </location>
</feature>
<dbReference type="InterPro" id="IPR010982">
    <property type="entry name" value="Lambda_DNA-bd_dom_sf"/>
</dbReference>
<dbReference type="Proteomes" id="UP001589750">
    <property type="component" value="Unassembled WGS sequence"/>
</dbReference>
<evidence type="ECO:0000313" key="3">
    <source>
        <dbReference type="EMBL" id="MFB9315455.1"/>
    </source>
</evidence>
<dbReference type="EMBL" id="JBHMDG010000034">
    <property type="protein sequence ID" value="MFB9315455.1"/>
    <property type="molecule type" value="Genomic_DNA"/>
</dbReference>
<gene>
    <name evidence="3" type="ORF">ACFFRI_20590</name>
</gene>
<dbReference type="PROSITE" id="PS50943">
    <property type="entry name" value="HTH_CROC1"/>
    <property type="match status" value="1"/>
</dbReference>
<keyword evidence="4" id="KW-1185">Reference proteome</keyword>
<organism evidence="3 4">
    <name type="scientific">Nocardioides plantarum</name>
    <dbReference type="NCBI Taxonomy" id="29299"/>
    <lineage>
        <taxon>Bacteria</taxon>
        <taxon>Bacillati</taxon>
        <taxon>Actinomycetota</taxon>
        <taxon>Actinomycetes</taxon>
        <taxon>Propionibacteriales</taxon>
        <taxon>Nocardioidaceae</taxon>
        <taxon>Nocardioides</taxon>
    </lineage>
</organism>
<dbReference type="SMART" id="SM00530">
    <property type="entry name" value="HTH_XRE"/>
    <property type="match status" value="1"/>
</dbReference>
<dbReference type="SUPFAM" id="SSF47413">
    <property type="entry name" value="lambda repressor-like DNA-binding domains"/>
    <property type="match status" value="1"/>
</dbReference>
<dbReference type="RefSeq" id="WP_170215332.1">
    <property type="nucleotide sequence ID" value="NZ_JBHMDG010000034.1"/>
</dbReference>
<dbReference type="Gene3D" id="1.10.260.40">
    <property type="entry name" value="lambda repressor-like DNA-binding domains"/>
    <property type="match status" value="1"/>
</dbReference>
<sequence>MEPRAERRWAIAHTPDDLGRFLAKRRSELGWKQQELAAHLGIPPRYLHEIEAGKDTLAYTRLFALLRELDVELRLETVPRADTTFGGNEPLHAQVETSPKPPAAPTADTKGPAAGTSAPRPTPDADDPPGGAWGGLVYGHNQAARNAVDAFFHDFDTPESNEPPPQPDVAATQAESAPT</sequence>
<comment type="caution">
    <text evidence="3">The sequence shown here is derived from an EMBL/GenBank/DDBJ whole genome shotgun (WGS) entry which is preliminary data.</text>
</comment>
<feature type="compositionally biased region" description="Low complexity" evidence="1">
    <location>
        <begin position="105"/>
        <end position="119"/>
    </location>
</feature>
<reference evidence="3 4" key="1">
    <citation type="submission" date="2024-09" db="EMBL/GenBank/DDBJ databases">
        <authorList>
            <person name="Sun Q."/>
            <person name="Mori K."/>
        </authorList>
    </citation>
    <scope>NUCLEOTIDE SEQUENCE [LARGE SCALE GENOMIC DNA]</scope>
    <source>
        <strain evidence="3 4">JCM 9626</strain>
    </source>
</reference>
<dbReference type="InterPro" id="IPR001387">
    <property type="entry name" value="Cro/C1-type_HTH"/>
</dbReference>
<accession>A0ABV5KI61</accession>
<dbReference type="Pfam" id="PF01381">
    <property type="entry name" value="HTH_3"/>
    <property type="match status" value="1"/>
</dbReference>
<feature type="region of interest" description="Disordered" evidence="1">
    <location>
        <begin position="82"/>
        <end position="179"/>
    </location>
</feature>
<protein>
    <submittedName>
        <fullName evidence="3">Helix-turn-helix domain-containing protein</fullName>
    </submittedName>
</protein>
<evidence type="ECO:0000259" key="2">
    <source>
        <dbReference type="PROSITE" id="PS50943"/>
    </source>
</evidence>
<name>A0ABV5KI61_9ACTN</name>
<proteinExistence type="predicted"/>
<evidence type="ECO:0000256" key="1">
    <source>
        <dbReference type="SAM" id="MobiDB-lite"/>
    </source>
</evidence>